<keyword evidence="5" id="KW-1185">Reference proteome</keyword>
<evidence type="ECO:0000313" key="5">
    <source>
        <dbReference type="Proteomes" id="UP000016933"/>
    </source>
</evidence>
<feature type="non-terminal residue" evidence="4">
    <location>
        <position position="1083"/>
    </location>
</feature>
<feature type="domain" description="URB1 C-terminal" evidence="2">
    <location>
        <begin position="852"/>
        <end position="1052"/>
    </location>
</feature>
<organism evidence="4 5">
    <name type="scientific">Dothistroma septosporum (strain NZE10 / CBS 128990)</name>
    <name type="common">Red band needle blight fungus</name>
    <name type="synonym">Mycosphaerella pini</name>
    <dbReference type="NCBI Taxonomy" id="675120"/>
    <lineage>
        <taxon>Eukaryota</taxon>
        <taxon>Fungi</taxon>
        <taxon>Dikarya</taxon>
        <taxon>Ascomycota</taxon>
        <taxon>Pezizomycotina</taxon>
        <taxon>Dothideomycetes</taxon>
        <taxon>Dothideomycetidae</taxon>
        <taxon>Mycosphaerellales</taxon>
        <taxon>Mycosphaerellaceae</taxon>
        <taxon>Dothistroma</taxon>
    </lineage>
</organism>
<feature type="domain" description="URB1 central HEAT repeat" evidence="3">
    <location>
        <begin position="604"/>
        <end position="786"/>
    </location>
</feature>
<dbReference type="HOGENOM" id="CLU_009575_0_0_1"/>
<dbReference type="Proteomes" id="UP000016933">
    <property type="component" value="Unassembled WGS sequence"/>
</dbReference>
<dbReference type="InterPro" id="IPR021714">
    <property type="entry name" value="URB1_N"/>
</dbReference>
<dbReference type="InterPro" id="IPR032436">
    <property type="entry name" value="URB1_C"/>
</dbReference>
<sequence>EITFARQLQDFLVFRQDGIQQLRNGIASFKLFLESILYHKEEDNRGRQVSILREYLEKQKPADATDLEHPFLSQLWQAWSFANQNNNDYLASSVSAVLALLLKTLSGILDLREHGLLLCRTVLQNQHLRLVKRYLDAPKHKEFVISPSLRLLTEVASFDGGVLARELYKRREQTFDTRTLRRLLSLVKLDISDEEARRKPAIRSLALRYALALFKYLHEGGKADVLKDKPLCGAIFQHIQDDPAELVVELLTTIEQNILKDDEIPRSAKSSLLTSRNLERVTTIASLDPAEHQAADRAFEWLRSVCTTHKYGILRPSGWYPPGTAKFEASRSSTRIDLGLDSLEFYDREDTINLRNPTLLTWASALRAHNNERERDLLLACFTAAPELVAPYFGEKTMQLDPKLSNTWIGYMSLMFEVVALQVPEHLGAGENWADLPPQTTIVLESLVPRPLTQKILVRCLNQVHDLIAFFATRILILALAKLRIVVKDFGRRPGGDHQGIWDEAAERLTQAFSERCPGIKDVIAVFRQLPDDDEHAMQREATTRLLSLYYQILPQHALEEQFDVSVALNAALMRSEADDRLQSETSKLRSIELINLLNIARLSTGMKWFNKQGGLTHTPIVALLRIHARSPGDARVRELIQHILVEHNVMNSSNDLQRASPLDALVASLTEFVADSSVWTFLDDSLQRAVRKPVKYLDDLAGVAAHKQHGSIDGTNGTPSLLTAVILEQASFVVASLDADGKSKLAWIELFMQLLQQTTDEGKRLEMLIKAVHQTLGWKTPNSTIEPNALLAQVTLRADTDDKDVGQGIRTDATAPILTFPALPSEPTRHPELTRWNQKDIDLAIEDGDISALFLDLCSLESDNRRQALTQLIKLKLQLRSDSSHENSAQLSLLVGEVAETFEQHYLPSNTALPYIAGTFAVRALRVQTQPQHFMYPKLNRFLIRGPEWRVGKLPGYWLSTTTLSMPEEDDAYWKEAQWVLDWLVDGLRTTADLDIMRRGDVFEKALALWHSPGAAVHKHIRERILELVHRATRLPGGSDVLATRTGALSWLDVAAQSGETRSSSLRSLVKQTCSPERLKTW</sequence>
<dbReference type="InterPro" id="IPR039844">
    <property type="entry name" value="URB1"/>
</dbReference>
<dbReference type="GO" id="GO:0000463">
    <property type="term" value="P:maturation of LSU-rRNA from tricistronic rRNA transcript (SSU-rRNA, 5.8S rRNA, LSU-rRNA)"/>
    <property type="evidence" value="ECO:0007669"/>
    <property type="project" value="TreeGrafter"/>
</dbReference>
<evidence type="ECO:0000259" key="2">
    <source>
        <dbReference type="Pfam" id="PF16201"/>
    </source>
</evidence>
<reference evidence="5" key="1">
    <citation type="journal article" date="2012" name="PLoS Genet.">
        <title>The genomes of the fungal plant pathogens Cladosporium fulvum and Dothistroma septosporum reveal adaptation to different hosts and lifestyles but also signatures of common ancestry.</title>
        <authorList>
            <person name="de Wit P.J.G.M."/>
            <person name="van der Burgt A."/>
            <person name="Oekmen B."/>
            <person name="Stergiopoulos I."/>
            <person name="Abd-Elsalam K.A."/>
            <person name="Aerts A.L."/>
            <person name="Bahkali A.H."/>
            <person name="Beenen H.G."/>
            <person name="Chettri P."/>
            <person name="Cox M.P."/>
            <person name="Datema E."/>
            <person name="de Vries R.P."/>
            <person name="Dhillon B."/>
            <person name="Ganley A.R."/>
            <person name="Griffiths S.A."/>
            <person name="Guo Y."/>
            <person name="Hamelin R.C."/>
            <person name="Henrissat B."/>
            <person name="Kabir M.S."/>
            <person name="Jashni M.K."/>
            <person name="Kema G."/>
            <person name="Klaubauf S."/>
            <person name="Lapidus A."/>
            <person name="Levasseur A."/>
            <person name="Lindquist E."/>
            <person name="Mehrabi R."/>
            <person name="Ohm R.A."/>
            <person name="Owen T.J."/>
            <person name="Salamov A."/>
            <person name="Schwelm A."/>
            <person name="Schijlen E."/>
            <person name="Sun H."/>
            <person name="van den Burg H.A."/>
            <person name="van Ham R.C.H.J."/>
            <person name="Zhang S."/>
            <person name="Goodwin S.B."/>
            <person name="Grigoriev I.V."/>
            <person name="Collemare J."/>
            <person name="Bradshaw R.E."/>
        </authorList>
    </citation>
    <scope>NUCLEOTIDE SEQUENCE [LARGE SCALE GENOMIC DNA]</scope>
    <source>
        <strain evidence="5">NZE10 / CBS 128990</strain>
    </source>
</reference>
<dbReference type="PANTHER" id="PTHR13500">
    <property type="entry name" value="NUCLEOLAR PRERIBOSOMAL-ASSOCIATED PROTEIN 1"/>
    <property type="match status" value="1"/>
</dbReference>
<evidence type="ECO:0000313" key="4">
    <source>
        <dbReference type="EMBL" id="EME41027.1"/>
    </source>
</evidence>
<accession>N1PF62</accession>
<gene>
    <name evidence="4" type="ORF">DOTSEDRAFT_110593</name>
</gene>
<feature type="domain" description="URB1 N-terminal" evidence="1">
    <location>
        <begin position="72"/>
        <end position="411"/>
    </location>
</feature>
<name>N1PF62_DOTSN</name>
<dbReference type="PANTHER" id="PTHR13500:SF0">
    <property type="entry name" value="NUCLEOLAR PRE-RIBOSOMAL-ASSOCIATED PROTEIN 1"/>
    <property type="match status" value="1"/>
</dbReference>
<reference evidence="4 5" key="2">
    <citation type="journal article" date="2012" name="PLoS Pathog.">
        <title>Diverse lifestyles and strategies of plant pathogenesis encoded in the genomes of eighteen Dothideomycetes fungi.</title>
        <authorList>
            <person name="Ohm R.A."/>
            <person name="Feau N."/>
            <person name="Henrissat B."/>
            <person name="Schoch C.L."/>
            <person name="Horwitz B.A."/>
            <person name="Barry K.W."/>
            <person name="Condon B.J."/>
            <person name="Copeland A.C."/>
            <person name="Dhillon B."/>
            <person name="Glaser F."/>
            <person name="Hesse C.N."/>
            <person name="Kosti I."/>
            <person name="LaButti K."/>
            <person name="Lindquist E.A."/>
            <person name="Lucas S."/>
            <person name="Salamov A.A."/>
            <person name="Bradshaw R.E."/>
            <person name="Ciuffetti L."/>
            <person name="Hamelin R.C."/>
            <person name="Kema G.H.J."/>
            <person name="Lawrence C."/>
            <person name="Scott J.A."/>
            <person name="Spatafora J.W."/>
            <person name="Turgeon B.G."/>
            <person name="de Wit P.J.G.M."/>
            <person name="Zhong S."/>
            <person name="Goodwin S.B."/>
            <person name="Grigoriev I.V."/>
        </authorList>
    </citation>
    <scope>NUCLEOTIDE SEQUENCE [LARGE SCALE GENOMIC DNA]</scope>
    <source>
        <strain evidence="5">NZE10 / CBS 128990</strain>
    </source>
</reference>
<evidence type="ECO:0000259" key="3">
    <source>
        <dbReference type="Pfam" id="PF26140"/>
    </source>
</evidence>
<feature type="non-terminal residue" evidence="4">
    <location>
        <position position="1"/>
    </location>
</feature>
<dbReference type="EMBL" id="KB446543">
    <property type="protein sequence ID" value="EME41027.1"/>
    <property type="molecule type" value="Genomic_DNA"/>
</dbReference>
<protein>
    <recommendedName>
        <fullName evidence="6">Nucleolar pre-ribosomal-associated protein 1 C-terminal domain-containing protein</fullName>
    </recommendedName>
</protein>
<evidence type="ECO:0008006" key="6">
    <source>
        <dbReference type="Google" id="ProtNLM"/>
    </source>
</evidence>
<evidence type="ECO:0000259" key="1">
    <source>
        <dbReference type="Pfam" id="PF11707"/>
    </source>
</evidence>
<dbReference type="GO" id="GO:0000466">
    <property type="term" value="P:maturation of 5.8S rRNA from tricistronic rRNA transcript (SSU-rRNA, 5.8S rRNA, LSU-rRNA)"/>
    <property type="evidence" value="ECO:0007669"/>
    <property type="project" value="TreeGrafter"/>
</dbReference>
<dbReference type="Pfam" id="PF16201">
    <property type="entry name" value="NopRA1"/>
    <property type="match status" value="1"/>
</dbReference>
<dbReference type="GO" id="GO:0005730">
    <property type="term" value="C:nucleolus"/>
    <property type="evidence" value="ECO:0007669"/>
    <property type="project" value="TreeGrafter"/>
</dbReference>
<dbReference type="OrthoDB" id="72892at2759"/>
<dbReference type="STRING" id="675120.N1PF62"/>
<dbReference type="eggNOG" id="KOG1791">
    <property type="taxonomic scope" value="Eukaryota"/>
</dbReference>
<dbReference type="InterPro" id="IPR059018">
    <property type="entry name" value="HEAT_URB1"/>
</dbReference>
<dbReference type="Pfam" id="PF26140">
    <property type="entry name" value="HEAT_URB1"/>
    <property type="match status" value="1"/>
</dbReference>
<dbReference type="OMA" id="RYITFKR"/>
<dbReference type="AlphaFoldDB" id="N1PF62"/>
<proteinExistence type="predicted"/>
<dbReference type="Pfam" id="PF11707">
    <property type="entry name" value="Npa1"/>
    <property type="match status" value="1"/>
</dbReference>